<keyword evidence="4" id="KW-1185">Reference proteome</keyword>
<evidence type="ECO:0000313" key="3">
    <source>
        <dbReference type="EMBL" id="MSU90388.1"/>
    </source>
</evidence>
<keyword evidence="1" id="KW-0732">Signal</keyword>
<dbReference type="AlphaFoldDB" id="A0A6L5Z1L3"/>
<feature type="domain" description="Peptidoglycan binding-like" evidence="2">
    <location>
        <begin position="297"/>
        <end position="351"/>
    </location>
</feature>
<dbReference type="RefSeq" id="WP_154446884.1">
    <property type="nucleotide sequence ID" value="NZ_WIND01000009.1"/>
</dbReference>
<dbReference type="Proteomes" id="UP000474957">
    <property type="component" value="Unassembled WGS sequence"/>
</dbReference>
<evidence type="ECO:0000313" key="4">
    <source>
        <dbReference type="Proteomes" id="UP000474957"/>
    </source>
</evidence>
<proteinExistence type="predicted"/>
<comment type="caution">
    <text evidence="3">The sequence shown here is derived from an EMBL/GenBank/DDBJ whole genome shotgun (WGS) entry which is preliminary data.</text>
</comment>
<feature type="signal peptide" evidence="1">
    <location>
        <begin position="1"/>
        <end position="27"/>
    </location>
</feature>
<dbReference type="SUPFAM" id="SSF47090">
    <property type="entry name" value="PGBD-like"/>
    <property type="match status" value="1"/>
</dbReference>
<sequence>MPRITTPLALLRALALGLGLAGGSAAAADLALILSDGAAGQPGRHAAVADAFRAAGYEVTEALDPDRAALTALLTGFERRAADADRLVLHLTGRAATAAGLTVLLPAGTDGDTPAELLTEGVPMALFLDIAARRPGHSLLALATPGGPDGRAMTVPQGVLVLAGAPEDVDRVLAEQMLAANRTAVEIDADAEGVVFAGLVSDLLRLGAAAPGPDPAAAPAPAPGLPEDLPDQERIAWDAARDVDTLQAYRTFLRDWGQGRFADRARDRIETLETAAETAQRVGRYREIEVGLALTVASVTELERRLSAMGFDIGAPDGTIDRRTRQAVAAFQARAGLTPTGYFNTATVQRLIVAEGG</sequence>
<dbReference type="InterPro" id="IPR036365">
    <property type="entry name" value="PGBD-like_sf"/>
</dbReference>
<evidence type="ECO:0000256" key="1">
    <source>
        <dbReference type="SAM" id="SignalP"/>
    </source>
</evidence>
<feature type="chain" id="PRO_5026681746" description="Peptidoglycan binding-like domain-containing protein" evidence="1">
    <location>
        <begin position="28"/>
        <end position="357"/>
    </location>
</feature>
<reference evidence="3 4" key="1">
    <citation type="submission" date="2019-10" db="EMBL/GenBank/DDBJ databases">
        <title>Cognatihalovulum marinum gen. nov. sp. nov., a new member of the family Rhodobacteraceae isolated from deep seawater of the Northwest Indian Ocean.</title>
        <authorList>
            <person name="Ruan C."/>
            <person name="Wang J."/>
            <person name="Zheng X."/>
            <person name="Song L."/>
            <person name="Zhu Y."/>
            <person name="Huang Y."/>
            <person name="Lu Z."/>
            <person name="Du W."/>
            <person name="Huang L."/>
            <person name="Dai X."/>
        </authorList>
    </citation>
    <scope>NUCLEOTIDE SEQUENCE [LARGE SCALE GENOMIC DNA]</scope>
    <source>
        <strain evidence="3 4">2CG4</strain>
    </source>
</reference>
<accession>A0A6L5Z1L3</accession>
<protein>
    <recommendedName>
        <fullName evidence="2">Peptidoglycan binding-like domain-containing protein</fullName>
    </recommendedName>
</protein>
<organism evidence="3 4">
    <name type="scientific">Halovulum marinum</name>
    <dbReference type="NCBI Taxonomy" id="2662447"/>
    <lineage>
        <taxon>Bacteria</taxon>
        <taxon>Pseudomonadati</taxon>
        <taxon>Pseudomonadota</taxon>
        <taxon>Alphaproteobacteria</taxon>
        <taxon>Rhodobacterales</taxon>
        <taxon>Paracoccaceae</taxon>
        <taxon>Halovulum</taxon>
    </lineage>
</organism>
<name>A0A6L5Z1L3_9RHOB</name>
<evidence type="ECO:0000259" key="2">
    <source>
        <dbReference type="Pfam" id="PF01471"/>
    </source>
</evidence>
<dbReference type="EMBL" id="WIND01000009">
    <property type="protein sequence ID" value="MSU90388.1"/>
    <property type="molecule type" value="Genomic_DNA"/>
</dbReference>
<dbReference type="Gene3D" id="1.10.101.10">
    <property type="entry name" value="PGBD-like superfamily/PGBD"/>
    <property type="match status" value="1"/>
</dbReference>
<dbReference type="InterPro" id="IPR002477">
    <property type="entry name" value="Peptidoglycan-bd-like"/>
</dbReference>
<gene>
    <name evidence="3" type="ORF">GE300_12300</name>
</gene>
<dbReference type="InterPro" id="IPR036366">
    <property type="entry name" value="PGBDSf"/>
</dbReference>
<dbReference type="Pfam" id="PF01471">
    <property type="entry name" value="PG_binding_1"/>
    <property type="match status" value="1"/>
</dbReference>